<evidence type="ECO:0000313" key="3">
    <source>
        <dbReference type="Proteomes" id="UP000001817"/>
    </source>
</evidence>
<feature type="region of interest" description="Disordered" evidence="1">
    <location>
        <begin position="154"/>
        <end position="178"/>
    </location>
</feature>
<keyword evidence="3" id="KW-1185">Reference proteome</keyword>
<proteinExistence type="predicted"/>
<name>Q141V6_PARXL</name>
<dbReference type="KEGG" id="bxe:Bxe_A3096"/>
<accession>Q141V6</accession>
<dbReference type="eggNOG" id="ENOG5030WSS">
    <property type="taxonomic scope" value="Bacteria"/>
</dbReference>
<feature type="region of interest" description="Disordered" evidence="1">
    <location>
        <begin position="1"/>
        <end position="25"/>
    </location>
</feature>
<evidence type="ECO:0000313" key="2">
    <source>
        <dbReference type="EMBL" id="ABE29883.1"/>
    </source>
</evidence>
<feature type="compositionally biased region" description="Low complexity" evidence="1">
    <location>
        <begin position="16"/>
        <end position="25"/>
    </location>
</feature>
<dbReference type="PATRIC" id="fig|266265.5.peg.1390"/>
<evidence type="ECO:0000256" key="1">
    <source>
        <dbReference type="SAM" id="MobiDB-lite"/>
    </source>
</evidence>
<dbReference type="KEGG" id="bxb:DR64_781"/>
<dbReference type="Proteomes" id="UP000001817">
    <property type="component" value="Chromosome 1"/>
</dbReference>
<dbReference type="AlphaFoldDB" id="Q141V6"/>
<dbReference type="OrthoDB" id="9103168at2"/>
<organism evidence="2 3">
    <name type="scientific">Paraburkholderia xenovorans (strain LB400)</name>
    <dbReference type="NCBI Taxonomy" id="266265"/>
    <lineage>
        <taxon>Bacteria</taxon>
        <taxon>Pseudomonadati</taxon>
        <taxon>Pseudomonadota</taxon>
        <taxon>Betaproteobacteria</taxon>
        <taxon>Burkholderiales</taxon>
        <taxon>Burkholderiaceae</taxon>
        <taxon>Paraburkholderia</taxon>
    </lineage>
</organism>
<gene>
    <name evidence="2" type="ORF">Bxe_A3096</name>
</gene>
<feature type="compositionally biased region" description="Pro residues" evidence="1">
    <location>
        <begin position="162"/>
        <end position="172"/>
    </location>
</feature>
<sequence length="225" mass="23537">MKNVGHPNMFPRAAEPDAAAAAEPVTDADVGGIERAPAPTNPWANPLNGLQKATIANLPETKRLTRADEVIAYLKEHGPAGSAVICQALGISSKGGLSPFIQGALHDGRIVRDGGKYCIGSQVAAKPKAEVKTAPVAVSHFEAASAIVAMRKKPTAKAAEAPPSPADPPKPSPELTREPDFTISVDEVSLVSWPNGDISIRTGSGAIDLRPEHFRALIALVELRK</sequence>
<reference evidence="2 3" key="1">
    <citation type="journal article" date="2006" name="Proc. Natl. Acad. Sci. U.S.A.">
        <title>Burkholderia xenovorans LB400 harbors a multi-replicon, 9.73-Mbp genome shaped for versatility.</title>
        <authorList>
            <person name="Chain P.S."/>
            <person name="Denef V.J."/>
            <person name="Konstantinidis K.T."/>
            <person name="Vergez L.M."/>
            <person name="Agullo L."/>
            <person name="Reyes V.L."/>
            <person name="Hauser L."/>
            <person name="Cordova M."/>
            <person name="Gomez L."/>
            <person name="Gonzalez M."/>
            <person name="Land M."/>
            <person name="Lao V."/>
            <person name="Larimer F."/>
            <person name="LiPuma J.J."/>
            <person name="Mahenthiralingam E."/>
            <person name="Malfatti S.A."/>
            <person name="Marx C.J."/>
            <person name="Parnell J.J."/>
            <person name="Ramette A."/>
            <person name="Richardson P."/>
            <person name="Seeger M."/>
            <person name="Smith D."/>
            <person name="Spilker T."/>
            <person name="Sul W.J."/>
            <person name="Tsoi T.V."/>
            <person name="Ulrich L.E."/>
            <person name="Zhulin I.B."/>
            <person name="Tiedje J.M."/>
        </authorList>
    </citation>
    <scope>NUCLEOTIDE SEQUENCE [LARGE SCALE GENOMIC DNA]</scope>
    <source>
        <strain evidence="2 3">LB400</strain>
    </source>
</reference>
<dbReference type="STRING" id="266265.Bxe_A3096"/>
<dbReference type="EMBL" id="CP000270">
    <property type="protein sequence ID" value="ABE29883.1"/>
    <property type="molecule type" value="Genomic_DNA"/>
</dbReference>
<dbReference type="RefSeq" id="WP_011487597.1">
    <property type="nucleotide sequence ID" value="NC_007951.1"/>
</dbReference>
<protein>
    <submittedName>
        <fullName evidence="2">Uncharacterized protein</fullName>
    </submittedName>
</protein>